<dbReference type="Gene3D" id="3.30.565.10">
    <property type="entry name" value="Histidine kinase-like ATPase, C-terminal domain"/>
    <property type="match status" value="1"/>
</dbReference>
<dbReference type="InterPro" id="IPR050398">
    <property type="entry name" value="HssS/ArlS-like"/>
</dbReference>
<dbReference type="InterPro" id="IPR003660">
    <property type="entry name" value="HAMP_dom"/>
</dbReference>
<dbReference type="InterPro" id="IPR004358">
    <property type="entry name" value="Sig_transdc_His_kin-like_C"/>
</dbReference>
<evidence type="ECO:0000256" key="4">
    <source>
        <dbReference type="ARBA" id="ARBA00022475"/>
    </source>
</evidence>
<dbReference type="SUPFAM" id="SSF158472">
    <property type="entry name" value="HAMP domain-like"/>
    <property type="match status" value="1"/>
</dbReference>
<evidence type="ECO:0000313" key="17">
    <source>
        <dbReference type="EMBL" id="MBP1931120.1"/>
    </source>
</evidence>
<dbReference type="Pfam" id="PF02518">
    <property type="entry name" value="HATPase_c"/>
    <property type="match status" value="1"/>
</dbReference>
<keyword evidence="18" id="KW-1185">Reference proteome</keyword>
<accession>A0ABS4GMM7</accession>
<dbReference type="PRINTS" id="PR00344">
    <property type="entry name" value="BCTRLSENSOR"/>
</dbReference>
<dbReference type="Pfam" id="PF00672">
    <property type="entry name" value="HAMP"/>
    <property type="match status" value="1"/>
</dbReference>
<gene>
    <name evidence="17" type="ORF">J2Z37_001117</name>
</gene>
<evidence type="ECO:0000256" key="6">
    <source>
        <dbReference type="ARBA" id="ARBA00022679"/>
    </source>
</evidence>
<dbReference type="Proteomes" id="UP001519343">
    <property type="component" value="Unassembled WGS sequence"/>
</dbReference>
<evidence type="ECO:0000256" key="1">
    <source>
        <dbReference type="ARBA" id="ARBA00000085"/>
    </source>
</evidence>
<protein>
    <recommendedName>
        <fullName evidence="3">histidine kinase</fullName>
        <ecNumber evidence="3">2.7.13.3</ecNumber>
    </recommendedName>
</protein>
<evidence type="ECO:0000256" key="11">
    <source>
        <dbReference type="ARBA" id="ARBA00022989"/>
    </source>
</evidence>
<feature type="transmembrane region" description="Helical" evidence="14">
    <location>
        <begin position="169"/>
        <end position="193"/>
    </location>
</feature>
<dbReference type="Gene3D" id="6.10.340.10">
    <property type="match status" value="1"/>
</dbReference>
<dbReference type="InterPro" id="IPR003594">
    <property type="entry name" value="HATPase_dom"/>
</dbReference>
<dbReference type="SMART" id="SM00388">
    <property type="entry name" value="HisKA"/>
    <property type="match status" value="1"/>
</dbReference>
<dbReference type="SUPFAM" id="SSF47384">
    <property type="entry name" value="Homodimeric domain of signal transducing histidine kinase"/>
    <property type="match status" value="1"/>
</dbReference>
<keyword evidence="13 14" id="KW-0472">Membrane</keyword>
<evidence type="ECO:0000256" key="12">
    <source>
        <dbReference type="ARBA" id="ARBA00023012"/>
    </source>
</evidence>
<dbReference type="InterPro" id="IPR036890">
    <property type="entry name" value="HATPase_C_sf"/>
</dbReference>
<feature type="domain" description="HAMP" evidence="16">
    <location>
        <begin position="190"/>
        <end position="242"/>
    </location>
</feature>
<keyword evidence="12" id="KW-0902">Two-component regulatory system</keyword>
<evidence type="ECO:0000313" key="18">
    <source>
        <dbReference type="Proteomes" id="UP001519343"/>
    </source>
</evidence>
<dbReference type="EC" id="2.7.13.3" evidence="3"/>
<keyword evidence="8" id="KW-0547">Nucleotide-binding</keyword>
<evidence type="ECO:0000256" key="2">
    <source>
        <dbReference type="ARBA" id="ARBA00004651"/>
    </source>
</evidence>
<keyword evidence="7 14" id="KW-0812">Transmembrane</keyword>
<dbReference type="Pfam" id="PF00512">
    <property type="entry name" value="HisKA"/>
    <property type="match status" value="1"/>
</dbReference>
<dbReference type="RefSeq" id="WP_209809211.1">
    <property type="nucleotide sequence ID" value="NZ_JAGGKT010000002.1"/>
</dbReference>
<dbReference type="CDD" id="cd00082">
    <property type="entry name" value="HisKA"/>
    <property type="match status" value="1"/>
</dbReference>
<dbReference type="CDD" id="cd06225">
    <property type="entry name" value="HAMP"/>
    <property type="match status" value="1"/>
</dbReference>
<proteinExistence type="predicted"/>
<evidence type="ECO:0000259" key="16">
    <source>
        <dbReference type="PROSITE" id="PS50885"/>
    </source>
</evidence>
<keyword evidence="11 14" id="KW-1133">Transmembrane helix</keyword>
<evidence type="ECO:0000256" key="10">
    <source>
        <dbReference type="ARBA" id="ARBA00022840"/>
    </source>
</evidence>
<dbReference type="PROSITE" id="PS50109">
    <property type="entry name" value="HIS_KIN"/>
    <property type="match status" value="1"/>
</dbReference>
<dbReference type="PANTHER" id="PTHR45528">
    <property type="entry name" value="SENSOR HISTIDINE KINASE CPXA"/>
    <property type="match status" value="1"/>
</dbReference>
<keyword evidence="9 17" id="KW-0418">Kinase</keyword>
<dbReference type="PROSITE" id="PS50885">
    <property type="entry name" value="HAMP"/>
    <property type="match status" value="1"/>
</dbReference>
<dbReference type="SMART" id="SM00387">
    <property type="entry name" value="HATPase_c"/>
    <property type="match status" value="1"/>
</dbReference>
<evidence type="ECO:0000256" key="9">
    <source>
        <dbReference type="ARBA" id="ARBA00022777"/>
    </source>
</evidence>
<evidence type="ECO:0000256" key="7">
    <source>
        <dbReference type="ARBA" id="ARBA00022692"/>
    </source>
</evidence>
<keyword evidence="6" id="KW-0808">Transferase</keyword>
<evidence type="ECO:0000259" key="15">
    <source>
        <dbReference type="PROSITE" id="PS50109"/>
    </source>
</evidence>
<evidence type="ECO:0000256" key="13">
    <source>
        <dbReference type="ARBA" id="ARBA00023136"/>
    </source>
</evidence>
<comment type="subcellular location">
    <subcellularLocation>
        <location evidence="2">Cell membrane</location>
        <topology evidence="2">Multi-pass membrane protein</topology>
    </subcellularLocation>
</comment>
<evidence type="ECO:0000256" key="3">
    <source>
        <dbReference type="ARBA" id="ARBA00012438"/>
    </source>
</evidence>
<dbReference type="InterPro" id="IPR005467">
    <property type="entry name" value="His_kinase_dom"/>
</dbReference>
<comment type="caution">
    <text evidence="17">The sequence shown here is derived from an EMBL/GenBank/DDBJ whole genome shotgun (WGS) entry which is preliminary data.</text>
</comment>
<name>A0ABS4GMM7_9BACL</name>
<dbReference type="EMBL" id="JAGGKT010000002">
    <property type="protein sequence ID" value="MBP1931120.1"/>
    <property type="molecule type" value="Genomic_DNA"/>
</dbReference>
<comment type="catalytic activity">
    <reaction evidence="1">
        <text>ATP + protein L-histidine = ADP + protein N-phospho-L-histidine.</text>
        <dbReference type="EC" id="2.7.13.3"/>
    </reaction>
</comment>
<evidence type="ECO:0000256" key="8">
    <source>
        <dbReference type="ARBA" id="ARBA00022741"/>
    </source>
</evidence>
<reference evidence="17 18" key="1">
    <citation type="submission" date="2021-03" db="EMBL/GenBank/DDBJ databases">
        <title>Genomic Encyclopedia of Type Strains, Phase IV (KMG-IV): sequencing the most valuable type-strain genomes for metagenomic binning, comparative biology and taxonomic classification.</title>
        <authorList>
            <person name="Goeker M."/>
        </authorList>
    </citation>
    <scope>NUCLEOTIDE SEQUENCE [LARGE SCALE GENOMIC DNA]</scope>
    <source>
        <strain evidence="17 18">DSM 24738</strain>
    </source>
</reference>
<sequence length="469" mass="53351">MIMKLFQFIRTHVAVKLGLLLLSVFLLVMLALGNILYSLFLTFYLSHTTEELVQRAHSHAAVLSDHFDRLTIDHVVRMEQGSLFMVVILDEKGEVLGSSDTITPLHRPYLKEAAQRNLQEEYALEQDWRTKPFLVSRSAILGDGKEIGTVVLFSPTAPIREAIGILQGMLLGIGGITVIIVTGILFILSRMVVRPLLEMKKVTGEIAKGRYQSRILVTGEDEVSQLAASINHMSKEIQFYQKQRNEFLADIGHELRTPLTYLKGYSEIVLQTQLSKEEQKEYIGIIHEQSKRLQRLVQDLFELARMEQGDFSFRKERLSLEEVITNVLTFVESSMDEKGIALEYQSPKTKPIVEGDPQRLEQLFINILENARRYTPRNGIIEVRYGGDVDHITVQIRDSGPGIPKDELPFIMERLYRVEKSRSLETGGTGLGLAICKKIVEMHKGEIWVESIEGKGTTFFVRLPLINWV</sequence>
<evidence type="ECO:0000256" key="5">
    <source>
        <dbReference type="ARBA" id="ARBA00022553"/>
    </source>
</evidence>
<dbReference type="Gene3D" id="1.10.287.130">
    <property type="match status" value="1"/>
</dbReference>
<dbReference type="InterPro" id="IPR003661">
    <property type="entry name" value="HisK_dim/P_dom"/>
</dbReference>
<keyword evidence="4" id="KW-1003">Cell membrane</keyword>
<dbReference type="SMART" id="SM00304">
    <property type="entry name" value="HAMP"/>
    <property type="match status" value="1"/>
</dbReference>
<organism evidence="17 18">
    <name type="scientific">Ammoniphilus resinae</name>
    <dbReference type="NCBI Taxonomy" id="861532"/>
    <lineage>
        <taxon>Bacteria</taxon>
        <taxon>Bacillati</taxon>
        <taxon>Bacillota</taxon>
        <taxon>Bacilli</taxon>
        <taxon>Bacillales</taxon>
        <taxon>Paenibacillaceae</taxon>
        <taxon>Aneurinibacillus group</taxon>
        <taxon>Ammoniphilus</taxon>
    </lineage>
</organism>
<dbReference type="PANTHER" id="PTHR45528:SF1">
    <property type="entry name" value="SENSOR HISTIDINE KINASE CPXA"/>
    <property type="match status" value="1"/>
</dbReference>
<feature type="domain" description="Histidine kinase" evidence="15">
    <location>
        <begin position="250"/>
        <end position="467"/>
    </location>
</feature>
<dbReference type="InterPro" id="IPR036097">
    <property type="entry name" value="HisK_dim/P_sf"/>
</dbReference>
<keyword evidence="10" id="KW-0067">ATP-binding</keyword>
<evidence type="ECO:0000256" key="14">
    <source>
        <dbReference type="SAM" id="Phobius"/>
    </source>
</evidence>
<dbReference type="SUPFAM" id="SSF55874">
    <property type="entry name" value="ATPase domain of HSP90 chaperone/DNA topoisomerase II/histidine kinase"/>
    <property type="match status" value="1"/>
</dbReference>
<dbReference type="GO" id="GO:0016301">
    <property type="term" value="F:kinase activity"/>
    <property type="evidence" value="ECO:0007669"/>
    <property type="project" value="UniProtKB-KW"/>
</dbReference>
<keyword evidence="5" id="KW-0597">Phosphoprotein</keyword>